<proteinExistence type="predicted"/>
<dbReference type="Proteomes" id="UP000682782">
    <property type="component" value="Chromosome"/>
</dbReference>
<evidence type="ECO:0000313" key="2">
    <source>
        <dbReference type="Proteomes" id="UP000682782"/>
    </source>
</evidence>
<evidence type="ECO:0000313" key="1">
    <source>
        <dbReference type="EMBL" id="QUC68537.1"/>
    </source>
</evidence>
<protein>
    <submittedName>
        <fullName evidence="1">Transcriptional repressor NrdR</fullName>
    </submittedName>
</protein>
<keyword evidence="2" id="KW-1185">Reference proteome</keyword>
<sequence length="152" mass="17523">MKCQYCSCLDSKVIDSRPTDDGNSIRRRRECTNCGRRFTTYEKVELSPLFVVKRDGRRESFDSRKIKAGILHACDKLPVSMQQIDEIVTRVEQKAYATMDGEIASEKIGDMVMSELKNLNDVAYVRFAAVYRKFTDVGTFMNELKKLVDEKM</sequence>
<reference evidence="1" key="1">
    <citation type="submission" date="2021-01" db="EMBL/GenBank/DDBJ databases">
        <title>Complete genome sequence of Clostridiales bacterium R-7.</title>
        <authorList>
            <person name="Mahoney-Kurpe S.C."/>
            <person name="Palevich N."/>
            <person name="Koike S."/>
            <person name="Moon C.D."/>
            <person name="Attwood G.T."/>
        </authorList>
    </citation>
    <scope>NUCLEOTIDE SEQUENCE</scope>
    <source>
        <strain evidence="1">R-7</strain>
    </source>
</reference>
<gene>
    <name evidence="1" type="primary">nrdR</name>
    <name evidence="1" type="ORF">JYE49_07605</name>
</gene>
<name>A0AC61MZ83_9FIRM</name>
<accession>A0AC61MZ83</accession>
<dbReference type="EMBL" id="CP068393">
    <property type="protein sequence ID" value="QUC68537.1"/>
    <property type="molecule type" value="Genomic_DNA"/>
</dbReference>
<organism evidence="1 2">
    <name type="scientific">Aristaeella hokkaidonensis</name>
    <dbReference type="NCBI Taxonomy" id="3046382"/>
    <lineage>
        <taxon>Bacteria</taxon>
        <taxon>Bacillati</taxon>
        <taxon>Bacillota</taxon>
        <taxon>Clostridia</taxon>
        <taxon>Eubacteriales</taxon>
        <taxon>Aristaeellaceae</taxon>
        <taxon>Aristaeella</taxon>
    </lineage>
</organism>